<dbReference type="Proteomes" id="UP001303222">
    <property type="component" value="Unassembled WGS sequence"/>
</dbReference>
<accession>A0AAN6SDX0</accession>
<organism evidence="2 3">
    <name type="scientific">Pseudoneurospora amorphoporcata</name>
    <dbReference type="NCBI Taxonomy" id="241081"/>
    <lineage>
        <taxon>Eukaryota</taxon>
        <taxon>Fungi</taxon>
        <taxon>Dikarya</taxon>
        <taxon>Ascomycota</taxon>
        <taxon>Pezizomycotina</taxon>
        <taxon>Sordariomycetes</taxon>
        <taxon>Sordariomycetidae</taxon>
        <taxon>Sordariales</taxon>
        <taxon>Sordariaceae</taxon>
        <taxon>Pseudoneurospora</taxon>
    </lineage>
</organism>
<evidence type="ECO:0000256" key="1">
    <source>
        <dbReference type="SAM" id="MobiDB-lite"/>
    </source>
</evidence>
<evidence type="ECO:0000313" key="2">
    <source>
        <dbReference type="EMBL" id="KAK3950044.1"/>
    </source>
</evidence>
<dbReference type="AlphaFoldDB" id="A0AAN6SDX0"/>
<feature type="non-terminal residue" evidence="2">
    <location>
        <position position="1"/>
    </location>
</feature>
<feature type="region of interest" description="Disordered" evidence="1">
    <location>
        <begin position="1"/>
        <end position="63"/>
    </location>
</feature>
<protein>
    <submittedName>
        <fullName evidence="2">Uncharacterized protein</fullName>
    </submittedName>
</protein>
<comment type="caution">
    <text evidence="2">The sequence shown here is derived from an EMBL/GenBank/DDBJ whole genome shotgun (WGS) entry which is preliminary data.</text>
</comment>
<reference evidence="2" key="1">
    <citation type="journal article" date="2023" name="Mol. Phylogenet. Evol.">
        <title>Genome-scale phylogeny and comparative genomics of the fungal order Sordariales.</title>
        <authorList>
            <person name="Hensen N."/>
            <person name="Bonometti L."/>
            <person name="Westerberg I."/>
            <person name="Brannstrom I.O."/>
            <person name="Guillou S."/>
            <person name="Cros-Aarteil S."/>
            <person name="Calhoun S."/>
            <person name="Haridas S."/>
            <person name="Kuo A."/>
            <person name="Mondo S."/>
            <person name="Pangilinan J."/>
            <person name="Riley R."/>
            <person name="LaButti K."/>
            <person name="Andreopoulos B."/>
            <person name="Lipzen A."/>
            <person name="Chen C."/>
            <person name="Yan M."/>
            <person name="Daum C."/>
            <person name="Ng V."/>
            <person name="Clum A."/>
            <person name="Steindorff A."/>
            <person name="Ohm R.A."/>
            <person name="Martin F."/>
            <person name="Silar P."/>
            <person name="Natvig D.O."/>
            <person name="Lalanne C."/>
            <person name="Gautier V."/>
            <person name="Ament-Velasquez S.L."/>
            <person name="Kruys A."/>
            <person name="Hutchinson M.I."/>
            <person name="Powell A.J."/>
            <person name="Barry K."/>
            <person name="Miller A.N."/>
            <person name="Grigoriev I.V."/>
            <person name="Debuchy R."/>
            <person name="Gladieux P."/>
            <person name="Hiltunen Thoren M."/>
            <person name="Johannesson H."/>
        </authorList>
    </citation>
    <scope>NUCLEOTIDE SEQUENCE</scope>
    <source>
        <strain evidence="2">CBS 626.80</strain>
    </source>
</reference>
<evidence type="ECO:0000313" key="3">
    <source>
        <dbReference type="Proteomes" id="UP001303222"/>
    </source>
</evidence>
<keyword evidence="3" id="KW-1185">Reference proteome</keyword>
<gene>
    <name evidence="2" type="ORF">QBC32DRAFT_218290</name>
</gene>
<sequence>ISWTASSKPLWRGESSLGNVRPGTRCSGPRTLPRQPFSIPDSSLTTLSHMAPPGDGRGPDYGA</sequence>
<proteinExistence type="predicted"/>
<reference evidence="2" key="2">
    <citation type="submission" date="2023-06" db="EMBL/GenBank/DDBJ databases">
        <authorList>
            <consortium name="Lawrence Berkeley National Laboratory"/>
            <person name="Mondo S.J."/>
            <person name="Hensen N."/>
            <person name="Bonometti L."/>
            <person name="Westerberg I."/>
            <person name="Brannstrom I.O."/>
            <person name="Guillou S."/>
            <person name="Cros-Aarteil S."/>
            <person name="Calhoun S."/>
            <person name="Haridas S."/>
            <person name="Kuo A."/>
            <person name="Pangilinan J."/>
            <person name="Riley R."/>
            <person name="Labutti K."/>
            <person name="Andreopoulos B."/>
            <person name="Lipzen A."/>
            <person name="Chen C."/>
            <person name="Yanf M."/>
            <person name="Daum C."/>
            <person name="Ng V."/>
            <person name="Clum A."/>
            <person name="Steindorff A."/>
            <person name="Ohm R."/>
            <person name="Martin F."/>
            <person name="Silar P."/>
            <person name="Natvig D."/>
            <person name="Lalanne C."/>
            <person name="Gautier V."/>
            <person name="Ament-Velasquez S.L."/>
            <person name="Kruys A."/>
            <person name="Hutchinson M.I."/>
            <person name="Powell A.J."/>
            <person name="Barry K."/>
            <person name="Miller A.N."/>
            <person name="Grigoriev I.V."/>
            <person name="Debuchy R."/>
            <person name="Gladieux P."/>
            <person name="Thoren M.H."/>
            <person name="Johannesson H."/>
        </authorList>
    </citation>
    <scope>NUCLEOTIDE SEQUENCE</scope>
    <source>
        <strain evidence="2">CBS 626.80</strain>
    </source>
</reference>
<name>A0AAN6SDX0_9PEZI</name>
<dbReference type="EMBL" id="MU859192">
    <property type="protein sequence ID" value="KAK3950044.1"/>
    <property type="molecule type" value="Genomic_DNA"/>
</dbReference>